<feature type="region of interest" description="Disordered" evidence="1">
    <location>
        <begin position="25"/>
        <end position="44"/>
    </location>
</feature>
<evidence type="ECO:0000313" key="2">
    <source>
        <dbReference type="EMBL" id="AHE99864.1"/>
    </source>
</evidence>
<name>W0DMP3_9GAMM</name>
<proteinExistence type="predicted"/>
<accession>W0DMP3</accession>
<evidence type="ECO:0000313" key="3">
    <source>
        <dbReference type="Proteomes" id="UP000005289"/>
    </source>
</evidence>
<reference evidence="2 3" key="1">
    <citation type="submission" date="2013-12" db="EMBL/GenBank/DDBJ databases">
        <authorList>
            <consortium name="DOE Joint Genome Institute"/>
            <person name="Muyzer G."/>
            <person name="Huntemann M."/>
            <person name="Han J."/>
            <person name="Chen A."/>
            <person name="Kyrpides N."/>
            <person name="Mavromatis K."/>
            <person name="Markowitz V."/>
            <person name="Palaniappan K."/>
            <person name="Ivanova N."/>
            <person name="Schaumberg A."/>
            <person name="Pati A."/>
            <person name="Liolios K."/>
            <person name="Nordberg H.P."/>
            <person name="Cantor M.N."/>
            <person name="Hua S.X."/>
            <person name="Woyke T."/>
        </authorList>
    </citation>
    <scope>NUCLEOTIDE SEQUENCE [LARGE SCALE GENOMIC DNA]</scope>
    <source>
        <strain evidence="2 3">ARh 1</strain>
    </source>
</reference>
<sequence>MTPEGIEFLIRQALPVLQALDSPDAPQLETLMPPRTALAQATGG</sequence>
<dbReference type="AlphaFoldDB" id="W0DMP3"/>
<keyword evidence="3" id="KW-1185">Reference proteome</keyword>
<dbReference type="HOGENOM" id="CLU_3223288_0_0_6"/>
<dbReference type="KEGG" id="tti:THITH_01950"/>
<dbReference type="Proteomes" id="UP000005289">
    <property type="component" value="Chromosome"/>
</dbReference>
<gene>
    <name evidence="2" type="ORF">THITH_01950</name>
</gene>
<dbReference type="EMBL" id="CP007029">
    <property type="protein sequence ID" value="AHE99864.1"/>
    <property type="molecule type" value="Genomic_DNA"/>
</dbReference>
<protein>
    <submittedName>
        <fullName evidence="2">Uncharacterized protein</fullName>
    </submittedName>
</protein>
<evidence type="ECO:0000256" key="1">
    <source>
        <dbReference type="SAM" id="MobiDB-lite"/>
    </source>
</evidence>
<organism evidence="2 3">
    <name type="scientific">Thioalkalivibrio paradoxus ARh 1</name>
    <dbReference type="NCBI Taxonomy" id="713585"/>
    <lineage>
        <taxon>Bacteria</taxon>
        <taxon>Pseudomonadati</taxon>
        <taxon>Pseudomonadota</taxon>
        <taxon>Gammaproteobacteria</taxon>
        <taxon>Chromatiales</taxon>
        <taxon>Ectothiorhodospiraceae</taxon>
        <taxon>Thioalkalivibrio</taxon>
    </lineage>
</organism>